<dbReference type="PANTHER" id="PTHR47003">
    <property type="entry name" value="OS01G0970900 PROTEIN"/>
    <property type="match status" value="1"/>
</dbReference>
<accession>A0AAD6A366</accession>
<dbReference type="InterPro" id="IPR002885">
    <property type="entry name" value="PPR_rpt"/>
</dbReference>
<dbReference type="PROSITE" id="PS51375">
    <property type="entry name" value="PPR"/>
    <property type="match status" value="4"/>
</dbReference>
<feature type="repeat" description="PPR" evidence="3">
    <location>
        <begin position="199"/>
        <end position="233"/>
    </location>
</feature>
<dbReference type="Pfam" id="PF01535">
    <property type="entry name" value="PPR"/>
    <property type="match status" value="3"/>
</dbReference>
<name>A0AAD6A366_9POAL</name>
<feature type="repeat" description="PPR" evidence="3">
    <location>
        <begin position="376"/>
        <end position="410"/>
    </location>
</feature>
<comment type="caution">
    <text evidence="4">The sequence shown here is derived from an EMBL/GenBank/DDBJ whole genome shotgun (WGS) entry which is preliminary data.</text>
</comment>
<dbReference type="GO" id="GO:0008380">
    <property type="term" value="P:RNA splicing"/>
    <property type="evidence" value="ECO:0007669"/>
    <property type="project" value="InterPro"/>
</dbReference>
<feature type="repeat" description="PPR" evidence="3">
    <location>
        <begin position="234"/>
        <end position="268"/>
    </location>
</feature>
<protein>
    <recommendedName>
        <fullName evidence="6">Pentatricopeptide repeat-containing protein</fullName>
    </recommendedName>
</protein>
<dbReference type="Proteomes" id="UP001210211">
    <property type="component" value="Unassembled WGS sequence"/>
</dbReference>
<dbReference type="Pfam" id="PF12854">
    <property type="entry name" value="PPR_1"/>
    <property type="match status" value="2"/>
</dbReference>
<organism evidence="4 5">
    <name type="scientific">Rhynchospora tenuis</name>
    <dbReference type="NCBI Taxonomy" id="198213"/>
    <lineage>
        <taxon>Eukaryota</taxon>
        <taxon>Viridiplantae</taxon>
        <taxon>Streptophyta</taxon>
        <taxon>Embryophyta</taxon>
        <taxon>Tracheophyta</taxon>
        <taxon>Spermatophyta</taxon>
        <taxon>Magnoliopsida</taxon>
        <taxon>Liliopsida</taxon>
        <taxon>Poales</taxon>
        <taxon>Cyperaceae</taxon>
        <taxon>Cyperoideae</taxon>
        <taxon>Rhynchosporeae</taxon>
        <taxon>Rhynchospora</taxon>
    </lineage>
</organism>
<keyword evidence="1" id="KW-0677">Repeat</keyword>
<keyword evidence="2" id="KW-0809">Transit peptide</keyword>
<evidence type="ECO:0000313" key="5">
    <source>
        <dbReference type="Proteomes" id="UP001210211"/>
    </source>
</evidence>
<dbReference type="Gene3D" id="1.25.40.10">
    <property type="entry name" value="Tetratricopeptide repeat domain"/>
    <property type="match status" value="3"/>
</dbReference>
<evidence type="ECO:0000313" key="4">
    <source>
        <dbReference type="EMBL" id="KAJ3708764.1"/>
    </source>
</evidence>
<dbReference type="InterPro" id="IPR044578">
    <property type="entry name" value="BIR6-like"/>
</dbReference>
<reference evidence="4 5" key="1">
    <citation type="journal article" date="2022" name="Cell">
        <title>Repeat-based holocentromeres influence genome architecture and karyotype evolution.</title>
        <authorList>
            <person name="Hofstatter P.G."/>
            <person name="Thangavel G."/>
            <person name="Lux T."/>
            <person name="Neumann P."/>
            <person name="Vondrak T."/>
            <person name="Novak P."/>
            <person name="Zhang M."/>
            <person name="Costa L."/>
            <person name="Castellani M."/>
            <person name="Scott A."/>
            <person name="Toegelov H."/>
            <person name="Fuchs J."/>
            <person name="Mata-Sucre Y."/>
            <person name="Dias Y."/>
            <person name="Vanzela A.L.L."/>
            <person name="Huettel B."/>
            <person name="Almeida C.C.S."/>
            <person name="Simkova H."/>
            <person name="Souza G."/>
            <person name="Pedrosa-Harand A."/>
            <person name="Macas J."/>
            <person name="Mayer K.F.X."/>
            <person name="Houben A."/>
            <person name="Marques A."/>
        </authorList>
    </citation>
    <scope>NUCLEOTIDE SEQUENCE [LARGE SCALE GENOMIC DNA]</scope>
    <source>
        <strain evidence="4">RhyTen1mFocal</strain>
    </source>
</reference>
<dbReference type="InterPro" id="IPR011990">
    <property type="entry name" value="TPR-like_helical_dom_sf"/>
</dbReference>
<dbReference type="PANTHER" id="PTHR47003:SF2">
    <property type="entry name" value="OS01G0970900 PROTEIN"/>
    <property type="match status" value="1"/>
</dbReference>
<feature type="repeat" description="PPR" evidence="3">
    <location>
        <begin position="341"/>
        <end position="375"/>
    </location>
</feature>
<evidence type="ECO:0000256" key="1">
    <source>
        <dbReference type="ARBA" id="ARBA00022737"/>
    </source>
</evidence>
<keyword evidence="5" id="KW-1185">Reference proteome</keyword>
<gene>
    <name evidence="4" type="ORF">LUZ61_012469</name>
</gene>
<proteinExistence type="predicted"/>
<evidence type="ECO:0000256" key="3">
    <source>
        <dbReference type="PROSITE-ProRule" id="PRU00708"/>
    </source>
</evidence>
<dbReference type="EMBL" id="JAMRDG010000001">
    <property type="protein sequence ID" value="KAJ3708764.1"/>
    <property type="molecule type" value="Genomic_DNA"/>
</dbReference>
<dbReference type="AlphaFoldDB" id="A0AAD6A366"/>
<evidence type="ECO:0000256" key="2">
    <source>
        <dbReference type="ARBA" id="ARBA00022946"/>
    </source>
</evidence>
<evidence type="ECO:0008006" key="6">
    <source>
        <dbReference type="Google" id="ProtNLM"/>
    </source>
</evidence>
<dbReference type="NCBIfam" id="TIGR00756">
    <property type="entry name" value="PPR"/>
    <property type="match status" value="4"/>
</dbReference>
<sequence length="563" mass="63664">MLRSSAPPLRHLLSRLFSTSPLASQSTPTQESVLYTLKKLQKSPSKALSFFDSLKTQHSGFSPCSSVYNLMLRILGCRESLPHFWDLLKSMESTGHSIDQGTYQTILGKFKKEKLTEECSNLSLYYNKLNKDASANDSVTSIANAVLSCEDFSKELENTKFTLSEDMVLLVLRELRKSPLKALAFFNWVNDRGTGYEHGSASYNAMARVLGRDDSLEKFWGFVREMKQKGFDVDIDTYVKVLRQFQKRGLMKDAVELYELMMDGPYKPAQQDCGVLLRQIALSPVPDMDLVYRVVRKYESHGYALTKPIYDGIHRSLTSNGQFKEAEEIVGKMKIDGYQPDNITYSQLVFGLCKAKRLDDARKLLDEIAKGGCTPDLKTWTVLIQGHCFCSEVDKAIECLADMTERDILPDGALLDILIKAMCQSNRPGAAHTLFVEMVDKTGVKPWQASYKYIIVELLKAQMIEEALGLVKSMKSNNFPPFWEPFGAHIAKFGTAEDAKQLLKELSKNRNPAPNVYLELFKCFFEEGRYGEAQDLLFKCPYHIRNDGEIAKLFGTSRAERAA</sequence>